<dbReference type="PANTHER" id="PTHR43771:SF2">
    <property type="entry name" value="PHOSPHOMANNOMUTASE_PHOSPHOGLUCOMUTASE"/>
    <property type="match status" value="1"/>
</dbReference>
<feature type="domain" description="Alpha-D-phosphohexomutase alpha/beta/alpha" evidence="11">
    <location>
        <begin position="257"/>
        <end position="366"/>
    </location>
</feature>
<evidence type="ECO:0000259" key="8">
    <source>
        <dbReference type="Pfam" id="PF00408"/>
    </source>
</evidence>
<dbReference type="InterPro" id="IPR005844">
    <property type="entry name" value="A-D-PHexomutase_a/b/a-I"/>
</dbReference>
<dbReference type="Pfam" id="PF02879">
    <property type="entry name" value="PGM_PMM_II"/>
    <property type="match status" value="1"/>
</dbReference>
<dbReference type="AlphaFoldDB" id="A0A097BTU3"/>
<evidence type="ECO:0000259" key="9">
    <source>
        <dbReference type="Pfam" id="PF02878"/>
    </source>
</evidence>
<proteinExistence type="inferred from homology"/>
<accession>A0A097BTU3</accession>
<dbReference type="InterPro" id="IPR005845">
    <property type="entry name" value="A-D-PHexomutase_a/b/a-II"/>
</dbReference>
<geneLocation type="plasmid" evidence="12">
    <name>AZOBR_p6</name>
</geneLocation>
<dbReference type="InterPro" id="IPR005841">
    <property type="entry name" value="Alpha-D-phosphohexomutase_SF"/>
</dbReference>
<keyword evidence="6" id="KW-0413">Isomerase</keyword>
<name>A0A097BTU3_9PROT</name>
<evidence type="ECO:0000256" key="3">
    <source>
        <dbReference type="ARBA" id="ARBA00022553"/>
    </source>
</evidence>
<keyword evidence="4 7" id="KW-0479">Metal-binding</keyword>
<dbReference type="InterPro" id="IPR036900">
    <property type="entry name" value="A-D-PHexomutase_C_sf"/>
</dbReference>
<dbReference type="InterPro" id="IPR005843">
    <property type="entry name" value="A-D-PHexomutase_C"/>
</dbReference>
<evidence type="ECO:0000259" key="11">
    <source>
        <dbReference type="Pfam" id="PF02880"/>
    </source>
</evidence>
<dbReference type="PANTHER" id="PTHR43771">
    <property type="entry name" value="PHOSPHOMANNOMUTASE"/>
    <property type="match status" value="1"/>
</dbReference>
<evidence type="ECO:0000256" key="6">
    <source>
        <dbReference type="ARBA" id="ARBA00023235"/>
    </source>
</evidence>
<dbReference type="RefSeq" id="WP_109139063.1">
    <property type="nucleotide sequence ID" value="NZ_CP022256.1"/>
</dbReference>
<dbReference type="CDD" id="cd03089">
    <property type="entry name" value="PMM_PGM"/>
    <property type="match status" value="1"/>
</dbReference>
<dbReference type="Pfam" id="PF02878">
    <property type="entry name" value="PGM_PMM_I"/>
    <property type="match status" value="1"/>
</dbReference>
<protein>
    <submittedName>
        <fullName evidence="12">Phosphoglucomutase/phosphomannomutase</fullName>
    </submittedName>
</protein>
<comment type="cofactor">
    <cofactor evidence="1">
        <name>Mg(2+)</name>
        <dbReference type="ChEBI" id="CHEBI:18420"/>
    </cofactor>
</comment>
<dbReference type="GO" id="GO:0005975">
    <property type="term" value="P:carbohydrate metabolic process"/>
    <property type="evidence" value="ECO:0007669"/>
    <property type="project" value="InterPro"/>
</dbReference>
<sequence>MSLAHTFHPTLLREYDIRGIVGTTLTTADARAVGRAFGTMIVRKGGTTACIGYDGRHSSPELEEALVDGLVSTGLRVTRIGLGPTPMLYFATRDREADGGIMITGSHNPPEYNGIKMMLGKGPVYGAMIQELGAIAAAGDYATGAGSAERVDVQDAYVARLLKDYDGVRDLKIAWDAGNGATGEILRRLTATLPGEHILLFDAIDGDFPNHHPDPTVEKNLVDLKKAVAEHGCDIGIGFDGDGDRIGAIDHLGRVVWGDQLVAIYAADVLKSHPGATIIADVKASQTLFDEIARLGGQPLMWKTGHSLLKAKMAETGSPLAGEMSGHIFFADKWYGFDDALYCAVRLIGQVSRSGGPLAALRDRLPEVINTPETRFQADEERKFQVVREVKERLKAEGAQVNDIDGVRVQTPDGWWLLRASNTQDVLVARAESSTQDGLERLKSMVVAQLEASGLEAPSFENGGNAAH</sequence>
<gene>
    <name evidence="12" type="ORF">AZOBR_p60128</name>
</gene>
<evidence type="ECO:0000256" key="1">
    <source>
        <dbReference type="ARBA" id="ARBA00001946"/>
    </source>
</evidence>
<keyword evidence="12" id="KW-0614">Plasmid</keyword>
<dbReference type="GO" id="GO:0000287">
    <property type="term" value="F:magnesium ion binding"/>
    <property type="evidence" value="ECO:0007669"/>
    <property type="project" value="InterPro"/>
</dbReference>
<reference evidence="12" key="1">
    <citation type="journal article" date="2015" name="Russ. J. Genet.">
        <title>Insertional mutation in the AZOBR_p60120 Gene Is accompanied by defects in the synthesis of lipopolysaccharide and Calcofluor-binding polysaccharides in the bacterium Azospirillum brasilense Sp245.</title>
        <authorList>
            <person name="Katsy E.I."/>
            <person name="Prilipov A.G."/>
        </authorList>
    </citation>
    <scope>NUCLEOTIDE SEQUENCE</scope>
    <source>
        <strain evidence="12">Sp245</strain>
        <plasmid evidence="12">AZOBR_p6</plasmid>
    </source>
</reference>
<dbReference type="SUPFAM" id="SSF55957">
    <property type="entry name" value="Phosphoglucomutase, C-terminal domain"/>
    <property type="match status" value="1"/>
</dbReference>
<dbReference type="InterPro" id="IPR016066">
    <property type="entry name" value="A-D-PHexomutase_CS"/>
</dbReference>
<feature type="domain" description="Alpha-D-phosphohexomutase alpha/beta/alpha" evidence="10">
    <location>
        <begin position="156"/>
        <end position="253"/>
    </location>
</feature>
<dbReference type="InterPro" id="IPR016055">
    <property type="entry name" value="A-D-PHexomutase_a/b/a-I/II/III"/>
</dbReference>
<dbReference type="SUPFAM" id="SSF53738">
    <property type="entry name" value="Phosphoglucomutase, first 3 domains"/>
    <property type="match status" value="3"/>
</dbReference>
<feature type="domain" description="Alpha-D-phosphohexomutase C-terminal" evidence="8">
    <location>
        <begin position="374"/>
        <end position="448"/>
    </location>
</feature>
<evidence type="ECO:0000313" key="12">
    <source>
        <dbReference type="EMBL" id="AIS68793.1"/>
    </source>
</evidence>
<evidence type="ECO:0000256" key="5">
    <source>
        <dbReference type="ARBA" id="ARBA00022842"/>
    </source>
</evidence>
<dbReference type="PROSITE" id="PS00710">
    <property type="entry name" value="PGM_PMM"/>
    <property type="match status" value="1"/>
</dbReference>
<dbReference type="InterPro" id="IPR005846">
    <property type="entry name" value="A-D-PHexomutase_a/b/a-III"/>
</dbReference>
<dbReference type="EMBL" id="KM189439">
    <property type="protein sequence ID" value="AIS68793.1"/>
    <property type="molecule type" value="Genomic_DNA"/>
</dbReference>
<dbReference type="Pfam" id="PF02880">
    <property type="entry name" value="PGM_PMM_III"/>
    <property type="match status" value="1"/>
</dbReference>
<feature type="domain" description="Alpha-D-phosphohexomutase alpha/beta/alpha" evidence="9">
    <location>
        <begin position="12"/>
        <end position="132"/>
    </location>
</feature>
<comment type="similarity">
    <text evidence="2 7">Belongs to the phosphohexose mutase family.</text>
</comment>
<evidence type="ECO:0000256" key="2">
    <source>
        <dbReference type="ARBA" id="ARBA00010231"/>
    </source>
</evidence>
<dbReference type="Pfam" id="PF00408">
    <property type="entry name" value="PGM_PMM_IV"/>
    <property type="match status" value="1"/>
</dbReference>
<evidence type="ECO:0000256" key="4">
    <source>
        <dbReference type="ARBA" id="ARBA00022723"/>
    </source>
</evidence>
<dbReference type="Gene3D" id="3.40.120.10">
    <property type="entry name" value="Alpha-D-Glucose-1,6-Bisphosphate, subunit A, domain 3"/>
    <property type="match status" value="3"/>
</dbReference>
<dbReference type="PRINTS" id="PR00509">
    <property type="entry name" value="PGMPMM"/>
</dbReference>
<keyword evidence="5 7" id="KW-0460">Magnesium</keyword>
<keyword evidence="3" id="KW-0597">Phosphoprotein</keyword>
<dbReference type="Gene3D" id="3.30.310.50">
    <property type="entry name" value="Alpha-D-phosphohexomutase, C-terminal domain"/>
    <property type="match status" value="1"/>
</dbReference>
<dbReference type="GO" id="GO:0016868">
    <property type="term" value="F:intramolecular phosphotransferase activity"/>
    <property type="evidence" value="ECO:0007669"/>
    <property type="project" value="InterPro"/>
</dbReference>
<evidence type="ECO:0000259" key="10">
    <source>
        <dbReference type="Pfam" id="PF02879"/>
    </source>
</evidence>
<organism evidence="12">
    <name type="scientific">Azospirillum baldaniorum</name>
    <dbReference type="NCBI Taxonomy" id="1064539"/>
    <lineage>
        <taxon>Bacteria</taxon>
        <taxon>Pseudomonadati</taxon>
        <taxon>Pseudomonadota</taxon>
        <taxon>Alphaproteobacteria</taxon>
        <taxon>Rhodospirillales</taxon>
        <taxon>Azospirillaceae</taxon>
        <taxon>Azospirillum</taxon>
    </lineage>
</organism>
<dbReference type="NCBIfam" id="NF046027">
    <property type="entry name" value="PhglucPhmanMutPgmG"/>
    <property type="match status" value="1"/>
</dbReference>
<evidence type="ECO:0000256" key="7">
    <source>
        <dbReference type="RuleBase" id="RU004326"/>
    </source>
</evidence>